<evidence type="ECO:0000259" key="8">
    <source>
        <dbReference type="SMART" id="SM00737"/>
    </source>
</evidence>
<dbReference type="PANTHER" id="PTHR11306:SF60">
    <property type="entry name" value="COUNTIN-3-RELATED"/>
    <property type="match status" value="1"/>
</dbReference>
<accession>F0ZSZ0</accession>
<evidence type="ECO:0000256" key="5">
    <source>
        <dbReference type="ARBA" id="ARBA00022729"/>
    </source>
</evidence>
<evidence type="ECO:0000256" key="1">
    <source>
        <dbReference type="ARBA" id="ARBA00002053"/>
    </source>
</evidence>
<dbReference type="EMBL" id="GL871166">
    <property type="protein sequence ID" value="EGC32926.1"/>
    <property type="molecule type" value="Genomic_DNA"/>
</dbReference>
<reference evidence="10" key="1">
    <citation type="journal article" date="2011" name="Genome Biol.">
        <title>Comparative genomics of the social amoebae Dictyostelium discoideum and Dictyostelium purpureum.</title>
        <authorList>
            <consortium name="US DOE Joint Genome Institute (JGI-PGF)"/>
            <person name="Sucgang R."/>
            <person name="Kuo A."/>
            <person name="Tian X."/>
            <person name="Salerno W."/>
            <person name="Parikh A."/>
            <person name="Feasley C.L."/>
            <person name="Dalin E."/>
            <person name="Tu H."/>
            <person name="Huang E."/>
            <person name="Barry K."/>
            <person name="Lindquist E."/>
            <person name="Shapiro H."/>
            <person name="Bruce D."/>
            <person name="Schmutz J."/>
            <person name="Salamov A."/>
            <person name="Fey P."/>
            <person name="Gaudet P."/>
            <person name="Anjard C."/>
            <person name="Babu M.M."/>
            <person name="Basu S."/>
            <person name="Bushmanova Y."/>
            <person name="van der Wel H."/>
            <person name="Katoh-Kurasawa M."/>
            <person name="Dinh C."/>
            <person name="Coutinho P.M."/>
            <person name="Saito T."/>
            <person name="Elias M."/>
            <person name="Schaap P."/>
            <person name="Kay R.R."/>
            <person name="Henrissat B."/>
            <person name="Eichinger L."/>
            <person name="Rivero F."/>
            <person name="Putnam N.H."/>
            <person name="West C.M."/>
            <person name="Loomis W.F."/>
            <person name="Chisholm R.L."/>
            <person name="Shaulsky G."/>
            <person name="Strassmann J.E."/>
            <person name="Queller D.C."/>
            <person name="Kuspa A."/>
            <person name="Grigoriev I.V."/>
        </authorList>
    </citation>
    <scope>NUCLEOTIDE SEQUENCE [LARGE SCALE GENOMIC DNA]</scope>
    <source>
        <strain evidence="10">QSDP1</strain>
    </source>
</reference>
<dbReference type="OMA" id="QTIFPRN"/>
<protein>
    <recommendedName>
        <fullName evidence="8">MD-2-related lipid-recognition domain-containing protein</fullName>
    </recommendedName>
</protein>
<dbReference type="VEuPathDB" id="AmoebaDB:DICPUDRAFT_98719"/>
<feature type="signal peptide" evidence="7">
    <location>
        <begin position="1"/>
        <end position="22"/>
    </location>
</feature>
<evidence type="ECO:0000313" key="9">
    <source>
        <dbReference type="EMBL" id="EGC32926.1"/>
    </source>
</evidence>
<dbReference type="InterPro" id="IPR039670">
    <property type="entry name" value="NPC2-like"/>
</dbReference>
<name>F0ZSZ0_DICPU</name>
<keyword evidence="10" id="KW-1185">Reference proteome</keyword>
<dbReference type="SUPFAM" id="SSF81296">
    <property type="entry name" value="E set domains"/>
    <property type="match status" value="1"/>
</dbReference>
<keyword evidence="6" id="KW-0445">Lipid transport</keyword>
<feature type="chain" id="PRO_5003265377" description="MD-2-related lipid-recognition domain-containing protein" evidence="7">
    <location>
        <begin position="23"/>
        <end position="158"/>
    </location>
</feature>
<dbReference type="SMART" id="SM00737">
    <property type="entry name" value="ML"/>
    <property type="match status" value="1"/>
</dbReference>
<feature type="domain" description="MD-2-related lipid-recognition" evidence="8">
    <location>
        <begin position="37"/>
        <end position="155"/>
    </location>
</feature>
<dbReference type="GO" id="GO:0015918">
    <property type="term" value="P:sterol transport"/>
    <property type="evidence" value="ECO:0000318"/>
    <property type="project" value="GO_Central"/>
</dbReference>
<dbReference type="GO" id="GO:0032934">
    <property type="term" value="F:sterol binding"/>
    <property type="evidence" value="ECO:0000318"/>
    <property type="project" value="GO_Central"/>
</dbReference>
<evidence type="ECO:0000256" key="2">
    <source>
        <dbReference type="ARBA" id="ARBA00006370"/>
    </source>
</evidence>
<dbReference type="InterPro" id="IPR014756">
    <property type="entry name" value="Ig_E-set"/>
</dbReference>
<dbReference type="Gene3D" id="2.70.220.10">
    <property type="entry name" value="Ganglioside GM2 activator"/>
    <property type="match status" value="2"/>
</dbReference>
<dbReference type="Pfam" id="PF02221">
    <property type="entry name" value="E1_DerP2_DerF2"/>
    <property type="match status" value="1"/>
</dbReference>
<dbReference type="InParanoid" id="F0ZSZ0"/>
<dbReference type="AlphaFoldDB" id="F0ZSZ0"/>
<comment type="function">
    <text evidence="1">Catalyzes the intermembrane transfer of phosphatidylglycerol and phosphatidylinositol.</text>
</comment>
<comment type="similarity">
    <text evidence="2">Belongs to the NPC2 family.</text>
</comment>
<dbReference type="RefSeq" id="XP_003290534.1">
    <property type="nucleotide sequence ID" value="XM_003290486.1"/>
</dbReference>
<dbReference type="GeneID" id="10507930"/>
<dbReference type="Proteomes" id="UP000001064">
    <property type="component" value="Unassembled WGS sequence"/>
</dbReference>
<dbReference type="OrthoDB" id="6409159at2759"/>
<organism evidence="9 10">
    <name type="scientific">Dictyostelium purpureum</name>
    <name type="common">Slime mold</name>
    <dbReference type="NCBI Taxonomy" id="5786"/>
    <lineage>
        <taxon>Eukaryota</taxon>
        <taxon>Amoebozoa</taxon>
        <taxon>Evosea</taxon>
        <taxon>Eumycetozoa</taxon>
        <taxon>Dictyostelia</taxon>
        <taxon>Dictyosteliales</taxon>
        <taxon>Dictyosteliaceae</taxon>
        <taxon>Dictyostelium</taxon>
    </lineage>
</organism>
<dbReference type="KEGG" id="dpp:DICPUDRAFT_98719"/>
<dbReference type="InterPro" id="IPR003172">
    <property type="entry name" value="ML_dom"/>
</dbReference>
<dbReference type="PANTHER" id="PTHR11306">
    <property type="entry name" value="NIEMANN PICK TYPE C2 PROTEIN NPC2-RELATED"/>
    <property type="match status" value="1"/>
</dbReference>
<keyword evidence="5 7" id="KW-0732">Signal</keyword>
<evidence type="ECO:0000313" key="10">
    <source>
        <dbReference type="Proteomes" id="UP000001064"/>
    </source>
</evidence>
<dbReference type="eggNOG" id="ENOG502SFRH">
    <property type="taxonomic scope" value="Eukaryota"/>
</dbReference>
<evidence type="ECO:0000256" key="4">
    <source>
        <dbReference type="ARBA" id="ARBA00022448"/>
    </source>
</evidence>
<sequence>MKLLIFSILLISILAYITPTLSISPSMMGKNNFGEIWTSCGTDNDHFKISSVTIKPDPPVKNSAVTIVASGILDEDITGGEIHVVVKFGFITLFKKIENICDPSIPVGCPIKAGPYNRTVTTPVIPQQSPVGKYDGNIVVYDSNNQEVACVNVAFTLH</sequence>
<comment type="subunit">
    <text evidence="3">Monomer.</text>
</comment>
<evidence type="ECO:0000256" key="3">
    <source>
        <dbReference type="ARBA" id="ARBA00011245"/>
    </source>
</evidence>
<evidence type="ECO:0000256" key="6">
    <source>
        <dbReference type="ARBA" id="ARBA00023055"/>
    </source>
</evidence>
<keyword evidence="4" id="KW-0813">Transport</keyword>
<proteinExistence type="inferred from homology"/>
<evidence type="ECO:0000256" key="7">
    <source>
        <dbReference type="SAM" id="SignalP"/>
    </source>
</evidence>
<gene>
    <name evidence="9" type="ORF">DICPUDRAFT_98719</name>
</gene>
<dbReference type="InterPro" id="IPR036846">
    <property type="entry name" value="GM2-AP_sf"/>
</dbReference>